<dbReference type="SUPFAM" id="SSF53474">
    <property type="entry name" value="alpha/beta-Hydrolases"/>
    <property type="match status" value="1"/>
</dbReference>
<sequence>MAAPIPLSVSVVLVSIIGAGIYDVLTNFEQNGCEMTYMYEYPEYQEIALGKLRKEYPTYRLFIYGEGQYARQLRNLKLDGIPVLFIPGNAGSYKQVRSLGSVSLRMSEHPQVRAHFNYFVVDFNEELSALYGGVLDKQTEFVHHCLKKILSFYSGAKSPPSSVVLVGHSMGGIIARALFTLPDFDSSMVNTIITQATPHQRPVAPVDIHLEKFYSKVNQYWRDNSLSSVRHVTIVSTGGGYRDIQVRYGLSALDGIVALDRAVSASTMAIPKAWVSTDHLCAVWCRQMVLLTKRALFDIVDEKTLQVSEDTEVRMKAFQHHFLNNNGLPDYQSYNENKTITLDSKIQWTYRDEKTWKFSVAKTTAPQYFSIPLVVEERSDSIIIQTNLTNPEWICYCDFPEGEQKCSTCTSLSSRSRFLPPLYSNTRYLRIAFKDIELTPRSHIVIIVPSGQRKVDIVSDRYNSDERHLVFQMPNIYDTIISYPVSATDGAAMLKISNGSAFYSLHLAGLSLPTNTYRALVMPMGCRRHNAEGFEGSILRLNIPWSKEESYVFSGYGKELSIPVKLQSGRPADYDWQLDASEPHLEMFLHPYCHYKLKLIVATQDTLGQAVRFYGVLLPGYLVAVLCLLLRGVVVAHGKGQVVSTREQSPADSLMEHAKPYYIMPTILVLNFLIRFGPVAKLLTKFGVPEDDAASLAAQSIWFKMLPLLMYLCCWMTSYMQAFVVFHTMSVVSFLGRLFAWLPDGLVRLISSGQLVLSVLAISSCLVCGSLGSFLVSSLLIFKVLRLMYIVSRQQDSKDTHRKLSLYFPIMLMVNLQALLSMGPFIIWAKNVAMTRAWFQPLESDPSRYPSLAVTVGVVLLLYAENATVSRSQSAVIGWVLYAMTAITLLYAMESLYRLPAYISICVLAVSLPYAASFLMQKLNGERRKNE</sequence>
<dbReference type="PANTHER" id="PTHR15495">
    <property type="entry name" value="NEGATIVE REGULATOR OF VESICLE FORMATION-RELATED"/>
    <property type="match status" value="1"/>
</dbReference>
<feature type="transmembrane region" description="Helical" evidence="10">
    <location>
        <begin position="899"/>
        <end position="920"/>
    </location>
</feature>
<feature type="signal peptide" evidence="11">
    <location>
        <begin position="1"/>
        <end position="19"/>
    </location>
</feature>
<evidence type="ECO:0000256" key="6">
    <source>
        <dbReference type="ARBA" id="ARBA00022824"/>
    </source>
</evidence>
<dbReference type="RefSeq" id="XP_005108641.1">
    <property type="nucleotide sequence ID" value="XM_005108584.3"/>
</dbReference>
<evidence type="ECO:0000256" key="2">
    <source>
        <dbReference type="ARBA" id="ARBA00006931"/>
    </source>
</evidence>
<evidence type="ECO:0000259" key="12">
    <source>
        <dbReference type="Pfam" id="PF07819"/>
    </source>
</evidence>
<dbReference type="PANTHER" id="PTHR15495:SF7">
    <property type="entry name" value="GPI INOSITOL-DEACYLASE"/>
    <property type="match status" value="1"/>
</dbReference>
<feature type="domain" description="GPI inositol-deacylase PGAP1-like alpha/beta" evidence="12">
    <location>
        <begin position="78"/>
        <end position="298"/>
    </location>
</feature>
<evidence type="ECO:0000313" key="14">
    <source>
        <dbReference type="RefSeq" id="XP_005108641.1"/>
    </source>
</evidence>
<keyword evidence="3 10" id="KW-0813">Transport</keyword>
<keyword evidence="7 10" id="KW-0653">Protein transport</keyword>
<dbReference type="Gene3D" id="3.40.50.1820">
    <property type="entry name" value="alpha/beta hydrolase"/>
    <property type="match status" value="1"/>
</dbReference>
<feature type="chain" id="PRO_5046847223" description="GPI inositol-deacylase" evidence="11">
    <location>
        <begin position="20"/>
        <end position="931"/>
    </location>
</feature>
<feature type="transmembrane region" description="Helical" evidence="10">
    <location>
        <begin position="806"/>
        <end position="827"/>
    </location>
</feature>
<dbReference type="Pfam" id="PF24660">
    <property type="entry name" value="PGAP1_3rd"/>
    <property type="match status" value="1"/>
</dbReference>
<dbReference type="InterPro" id="IPR039529">
    <property type="entry name" value="PGAP1/BST1"/>
</dbReference>
<feature type="transmembrane region" description="Helical" evidence="10">
    <location>
        <begin position="696"/>
        <end position="715"/>
    </location>
</feature>
<keyword evidence="9 10" id="KW-0472">Membrane</keyword>
<evidence type="ECO:0000256" key="4">
    <source>
        <dbReference type="ARBA" id="ARBA00022692"/>
    </source>
</evidence>
<dbReference type="Proteomes" id="UP000694888">
    <property type="component" value="Unplaced"/>
</dbReference>
<protein>
    <recommendedName>
        <fullName evidence="10">GPI inositol-deacylase</fullName>
        <ecNumber evidence="10">3.1.-.-</ecNumber>
    </recommendedName>
</protein>
<evidence type="ECO:0000256" key="10">
    <source>
        <dbReference type="RuleBase" id="RU365011"/>
    </source>
</evidence>
<dbReference type="GeneID" id="101851896"/>
<gene>
    <name evidence="14" type="primary">LOC101851896</name>
</gene>
<comment type="similarity">
    <text evidence="2 10">Belongs to the GPI inositol-deacylase family.</text>
</comment>
<evidence type="ECO:0000256" key="1">
    <source>
        <dbReference type="ARBA" id="ARBA00004477"/>
    </source>
</evidence>
<evidence type="ECO:0000256" key="9">
    <source>
        <dbReference type="ARBA" id="ARBA00023136"/>
    </source>
</evidence>
<feature type="transmembrane region" description="Helical" evidence="10">
    <location>
        <begin position="755"/>
        <end position="785"/>
    </location>
</feature>
<keyword evidence="8 10" id="KW-1133">Transmembrane helix</keyword>
<organism evidence="13 14">
    <name type="scientific">Aplysia californica</name>
    <name type="common">California sea hare</name>
    <dbReference type="NCBI Taxonomy" id="6500"/>
    <lineage>
        <taxon>Eukaryota</taxon>
        <taxon>Metazoa</taxon>
        <taxon>Spiralia</taxon>
        <taxon>Lophotrochozoa</taxon>
        <taxon>Mollusca</taxon>
        <taxon>Gastropoda</taxon>
        <taxon>Heterobranchia</taxon>
        <taxon>Euthyneura</taxon>
        <taxon>Tectipleura</taxon>
        <taxon>Aplysiida</taxon>
        <taxon>Aplysioidea</taxon>
        <taxon>Aplysiidae</taxon>
        <taxon>Aplysia</taxon>
    </lineage>
</organism>
<keyword evidence="11" id="KW-0732">Signal</keyword>
<feature type="transmembrane region" description="Helical" evidence="10">
    <location>
        <begin position="658"/>
        <end position="676"/>
    </location>
</feature>
<feature type="transmembrane region" description="Helical" evidence="10">
    <location>
        <begin position="722"/>
        <end position="743"/>
    </location>
</feature>
<comment type="subcellular location">
    <subcellularLocation>
        <location evidence="1">Endoplasmic reticulum membrane</location>
        <topology evidence="1">Multi-pass membrane protein</topology>
    </subcellularLocation>
</comment>
<dbReference type="InterPro" id="IPR029058">
    <property type="entry name" value="AB_hydrolase_fold"/>
</dbReference>
<evidence type="ECO:0000256" key="7">
    <source>
        <dbReference type="ARBA" id="ARBA00022927"/>
    </source>
</evidence>
<proteinExistence type="inferred from homology"/>
<keyword evidence="6 10" id="KW-0256">Endoplasmic reticulum</keyword>
<dbReference type="EC" id="3.1.-.-" evidence="10"/>
<dbReference type="InterPro" id="IPR012908">
    <property type="entry name" value="PGAP1-ab_dom-like"/>
</dbReference>
<keyword evidence="13" id="KW-1185">Reference proteome</keyword>
<reference evidence="14" key="1">
    <citation type="submission" date="2025-08" db="UniProtKB">
        <authorList>
            <consortium name="RefSeq"/>
        </authorList>
    </citation>
    <scope>IDENTIFICATION</scope>
</reference>
<keyword evidence="4 10" id="KW-0812">Transmembrane</keyword>
<evidence type="ECO:0000313" key="13">
    <source>
        <dbReference type="Proteomes" id="UP000694888"/>
    </source>
</evidence>
<dbReference type="Pfam" id="PF07819">
    <property type="entry name" value="PGAP1"/>
    <property type="match status" value="1"/>
</dbReference>
<name>A0ABM0K4L7_APLCA</name>
<evidence type="ECO:0000256" key="8">
    <source>
        <dbReference type="ARBA" id="ARBA00022989"/>
    </source>
</evidence>
<feature type="transmembrane region" description="Helical" evidence="10">
    <location>
        <begin position="847"/>
        <end position="864"/>
    </location>
</feature>
<feature type="transmembrane region" description="Helical" evidence="10">
    <location>
        <begin position="613"/>
        <end position="637"/>
    </location>
</feature>
<comment type="function">
    <text evidence="10">Involved in inositol deacylation of GPI-anchored proteins which plays important roles in the quality control and ER-associated degradation of GPI-anchored proteins.</text>
</comment>
<evidence type="ECO:0000256" key="5">
    <source>
        <dbReference type="ARBA" id="ARBA00022801"/>
    </source>
</evidence>
<keyword evidence="5 10" id="KW-0378">Hydrolase</keyword>
<feature type="transmembrane region" description="Helical" evidence="10">
    <location>
        <begin position="876"/>
        <end position="893"/>
    </location>
</feature>
<accession>A0ABM0K4L7</accession>
<evidence type="ECO:0000256" key="11">
    <source>
        <dbReference type="SAM" id="SignalP"/>
    </source>
</evidence>
<evidence type="ECO:0000256" key="3">
    <source>
        <dbReference type="ARBA" id="ARBA00022448"/>
    </source>
</evidence>